<evidence type="ECO:0000313" key="7">
    <source>
        <dbReference type="Proteomes" id="UP000307749"/>
    </source>
</evidence>
<dbReference type="STRING" id="993689.GCA_002077135_02138"/>
<dbReference type="InterPro" id="IPR011010">
    <property type="entry name" value="DNA_brk_join_enz"/>
</dbReference>
<keyword evidence="2" id="KW-0229">DNA integration</keyword>
<dbReference type="PANTHER" id="PTHR30629">
    <property type="entry name" value="PROPHAGE INTEGRASE"/>
    <property type="match status" value="1"/>
</dbReference>
<evidence type="ECO:0000256" key="2">
    <source>
        <dbReference type="ARBA" id="ARBA00022908"/>
    </source>
</evidence>
<dbReference type="Pfam" id="PF00589">
    <property type="entry name" value="Phage_integrase"/>
    <property type="match status" value="1"/>
</dbReference>
<dbReference type="InterPro" id="IPR010998">
    <property type="entry name" value="Integrase_recombinase_N"/>
</dbReference>
<dbReference type="PANTHER" id="PTHR30629:SF2">
    <property type="entry name" value="PROPHAGE INTEGRASE INTS-RELATED"/>
    <property type="match status" value="1"/>
</dbReference>
<dbReference type="Gene3D" id="1.10.443.10">
    <property type="entry name" value="Intergrase catalytic core"/>
    <property type="match status" value="1"/>
</dbReference>
<dbReference type="AlphaFoldDB" id="A0A4S3KNJ2"/>
<evidence type="ECO:0000259" key="5">
    <source>
        <dbReference type="PROSITE" id="PS51898"/>
    </source>
</evidence>
<dbReference type="InterPro" id="IPR050808">
    <property type="entry name" value="Phage_Integrase"/>
</dbReference>
<gene>
    <name evidence="6" type="ORF">B1806_08035</name>
</gene>
<dbReference type="Gene3D" id="3.30.160.390">
    <property type="entry name" value="Integrase, DNA-binding domain"/>
    <property type="match status" value="1"/>
</dbReference>
<dbReference type="InterPro" id="IPR013762">
    <property type="entry name" value="Integrase-like_cat_sf"/>
</dbReference>
<accession>A0A4S3KNJ2</accession>
<dbReference type="Pfam" id="PF13356">
    <property type="entry name" value="Arm-DNA-bind_3"/>
    <property type="match status" value="1"/>
</dbReference>
<dbReference type="GO" id="GO:0015074">
    <property type="term" value="P:DNA integration"/>
    <property type="evidence" value="ECO:0007669"/>
    <property type="project" value="UniProtKB-KW"/>
</dbReference>
<dbReference type="GO" id="GO:0003677">
    <property type="term" value="F:DNA binding"/>
    <property type="evidence" value="ECO:0007669"/>
    <property type="project" value="UniProtKB-KW"/>
</dbReference>
<dbReference type="GO" id="GO:0006310">
    <property type="term" value="P:DNA recombination"/>
    <property type="evidence" value="ECO:0007669"/>
    <property type="project" value="UniProtKB-KW"/>
</dbReference>
<dbReference type="Gene3D" id="1.10.150.130">
    <property type="match status" value="1"/>
</dbReference>
<keyword evidence="4" id="KW-0233">DNA recombination</keyword>
<feature type="domain" description="Tyr recombinase" evidence="5">
    <location>
        <begin position="164"/>
        <end position="348"/>
    </location>
</feature>
<dbReference type="EMBL" id="MWQO01000025">
    <property type="protein sequence ID" value="THD10527.1"/>
    <property type="molecule type" value="Genomic_DNA"/>
</dbReference>
<name>A0A4S3KNJ2_9GAMM</name>
<keyword evidence="3" id="KW-0238">DNA-binding</keyword>
<dbReference type="PROSITE" id="PS51898">
    <property type="entry name" value="TYR_RECOMBINASE"/>
    <property type="match status" value="1"/>
</dbReference>
<protein>
    <recommendedName>
        <fullName evidence="5">Tyr recombinase domain-containing protein</fullName>
    </recommendedName>
</protein>
<evidence type="ECO:0000256" key="1">
    <source>
        <dbReference type="ARBA" id="ARBA00008857"/>
    </source>
</evidence>
<reference evidence="6 7" key="1">
    <citation type="submission" date="2017-02" db="EMBL/GenBank/DDBJ databases">
        <title>Whole genome sequencing of Metallibacterium scheffleri DSM 24874 (T).</title>
        <authorList>
            <person name="Kumar S."/>
            <person name="Patil P."/>
            <person name="Patil P.B."/>
        </authorList>
    </citation>
    <scope>NUCLEOTIDE SEQUENCE [LARGE SCALE GENOMIC DNA]</scope>
    <source>
        <strain evidence="6 7">DSM 24874</strain>
    </source>
</reference>
<dbReference type="InterPro" id="IPR025166">
    <property type="entry name" value="Integrase_DNA_bind_dom"/>
</dbReference>
<evidence type="ECO:0000256" key="4">
    <source>
        <dbReference type="ARBA" id="ARBA00023172"/>
    </source>
</evidence>
<comment type="similarity">
    <text evidence="1">Belongs to the 'phage' integrase family.</text>
</comment>
<proteinExistence type="inferred from homology"/>
<dbReference type="Proteomes" id="UP000307749">
    <property type="component" value="Unassembled WGS sequence"/>
</dbReference>
<comment type="caution">
    <text evidence="6">The sequence shown here is derived from an EMBL/GenBank/DDBJ whole genome shotgun (WGS) entry which is preliminary data.</text>
</comment>
<sequence length="371" mass="40839">MDAALSIRRTSPRTHAGRYPDLSLADARRAAAKARVRVDAGEDVAVEKQRRKVADACAWTVRDLLRDHETRVAPGLAASTAFGMLNYMRTDLLPALGSRVARDVTPDDAQALIERAAERSYWAAANARKAGIALFSHARARRIVVANPFRAVNMSSISAQPAKRQRVALNPAQLRMFLLGLSALAPVDAALAELLLRTGERIGEALGATWQEIDTQAGEWRIPRERIKTRKRMTAPAFVIRLHRSTAALFERLRPLACGSPLVFPALAGAQDRNMDHERALDRLKAYAATLPNFPSIVFHDLRSTVRSGMRALGTPAEVCERALNHRLPGIVGVYDVVQPERVAAAFVQWSNYLDGLRKGADVVPIRRKSD</sequence>
<dbReference type="InterPro" id="IPR002104">
    <property type="entry name" value="Integrase_catalytic"/>
</dbReference>
<keyword evidence="7" id="KW-1185">Reference proteome</keyword>
<dbReference type="SUPFAM" id="SSF56349">
    <property type="entry name" value="DNA breaking-rejoining enzymes"/>
    <property type="match status" value="1"/>
</dbReference>
<evidence type="ECO:0000256" key="3">
    <source>
        <dbReference type="ARBA" id="ARBA00023125"/>
    </source>
</evidence>
<dbReference type="InterPro" id="IPR038488">
    <property type="entry name" value="Integrase_DNA-bd_sf"/>
</dbReference>
<evidence type="ECO:0000313" key="6">
    <source>
        <dbReference type="EMBL" id="THD10527.1"/>
    </source>
</evidence>
<organism evidence="6 7">
    <name type="scientific">Metallibacterium scheffleri</name>
    <dbReference type="NCBI Taxonomy" id="993689"/>
    <lineage>
        <taxon>Bacteria</taxon>
        <taxon>Pseudomonadati</taxon>
        <taxon>Pseudomonadota</taxon>
        <taxon>Gammaproteobacteria</taxon>
        <taxon>Lysobacterales</taxon>
        <taxon>Rhodanobacteraceae</taxon>
        <taxon>Metallibacterium</taxon>
    </lineage>
</organism>